<feature type="transmembrane region" description="Helical" evidence="1">
    <location>
        <begin position="21"/>
        <end position="42"/>
    </location>
</feature>
<keyword evidence="1" id="KW-1133">Transmembrane helix</keyword>
<reference evidence="2" key="2">
    <citation type="journal article" date="2022" name="Microbiol. Resour. Announc.">
        <title>Metagenome Sequencing to Explore Phylogenomics of Terrestrial Cyanobacteria.</title>
        <authorList>
            <person name="Ward R.D."/>
            <person name="Stajich J.E."/>
            <person name="Johansen J.R."/>
            <person name="Huntemann M."/>
            <person name="Clum A."/>
            <person name="Foster B."/>
            <person name="Foster B."/>
            <person name="Roux S."/>
            <person name="Palaniappan K."/>
            <person name="Varghese N."/>
            <person name="Mukherjee S."/>
            <person name="Reddy T.B.K."/>
            <person name="Daum C."/>
            <person name="Copeland A."/>
            <person name="Chen I.A."/>
            <person name="Ivanova N.N."/>
            <person name="Kyrpides N.C."/>
            <person name="Shapiro N."/>
            <person name="Eloe-Fadrosh E.A."/>
            <person name="Pietrasiak N."/>
        </authorList>
    </citation>
    <scope>NUCLEOTIDE SEQUENCE</scope>
    <source>
        <strain evidence="2">HA4357-MV3</strain>
    </source>
</reference>
<name>A0A9E3H5E5_9NOST</name>
<dbReference type="AlphaFoldDB" id="A0A9E3H5E5"/>
<organism evidence="2 3">
    <name type="scientific">Pelatocladus maniniholoensis HA4357-MV3</name>
    <dbReference type="NCBI Taxonomy" id="1117104"/>
    <lineage>
        <taxon>Bacteria</taxon>
        <taxon>Bacillati</taxon>
        <taxon>Cyanobacteriota</taxon>
        <taxon>Cyanophyceae</taxon>
        <taxon>Nostocales</taxon>
        <taxon>Nostocaceae</taxon>
        <taxon>Pelatocladus</taxon>
    </lineage>
</organism>
<comment type="caution">
    <text evidence="2">The sequence shown here is derived from an EMBL/GenBank/DDBJ whole genome shotgun (WGS) entry which is preliminary data.</text>
</comment>
<proteinExistence type="predicted"/>
<evidence type="ECO:0000256" key="1">
    <source>
        <dbReference type="SAM" id="Phobius"/>
    </source>
</evidence>
<keyword evidence="1" id="KW-0472">Membrane</keyword>
<dbReference type="EMBL" id="JAHHHW010000030">
    <property type="protein sequence ID" value="MBW4430749.1"/>
    <property type="molecule type" value="Genomic_DNA"/>
</dbReference>
<keyword evidence="1" id="KW-0812">Transmembrane</keyword>
<gene>
    <name evidence="2" type="ORF">KME28_03105</name>
</gene>
<protein>
    <submittedName>
        <fullName evidence="2">Uncharacterized protein</fullName>
    </submittedName>
</protein>
<dbReference type="Proteomes" id="UP000813215">
    <property type="component" value="Unassembled WGS sequence"/>
</dbReference>
<accession>A0A9E3H5E5</accession>
<reference evidence="2" key="1">
    <citation type="submission" date="2021-05" db="EMBL/GenBank/DDBJ databases">
        <authorList>
            <person name="Pietrasiak N."/>
            <person name="Ward R."/>
            <person name="Stajich J.E."/>
            <person name="Kurbessoian T."/>
        </authorList>
    </citation>
    <scope>NUCLEOTIDE SEQUENCE</scope>
    <source>
        <strain evidence="2">HA4357-MV3</strain>
    </source>
</reference>
<evidence type="ECO:0000313" key="3">
    <source>
        <dbReference type="Proteomes" id="UP000813215"/>
    </source>
</evidence>
<feature type="transmembrane region" description="Helical" evidence="1">
    <location>
        <begin position="48"/>
        <end position="68"/>
    </location>
</feature>
<sequence length="69" mass="7694">MYSSLSFAPRNNGWTQRFNRFMNTLALLVPNILLSLIISILGSIILTIFAYGLSAIAGFPVMPFFLIII</sequence>
<evidence type="ECO:0000313" key="2">
    <source>
        <dbReference type="EMBL" id="MBW4430749.1"/>
    </source>
</evidence>